<proteinExistence type="predicted"/>
<dbReference type="Proteomes" id="UP000199086">
    <property type="component" value="Unassembled WGS sequence"/>
</dbReference>
<evidence type="ECO:0000313" key="1">
    <source>
        <dbReference type="EMBL" id="SDB92461.1"/>
    </source>
</evidence>
<dbReference type="SUPFAM" id="SSF54427">
    <property type="entry name" value="NTF2-like"/>
    <property type="match status" value="1"/>
</dbReference>
<reference evidence="1 2" key="1">
    <citation type="submission" date="2016-06" db="EMBL/GenBank/DDBJ databases">
        <authorList>
            <person name="Olsen C.W."/>
            <person name="Carey S."/>
            <person name="Hinshaw L."/>
            <person name="Karasin A.I."/>
        </authorList>
    </citation>
    <scope>NUCLEOTIDE SEQUENCE [LARGE SCALE GENOMIC DNA]</scope>
    <source>
        <strain evidence="1 2">LZ-22</strain>
    </source>
</reference>
<gene>
    <name evidence="1" type="ORF">GA0111570_10926</name>
</gene>
<dbReference type="InterPro" id="IPR032710">
    <property type="entry name" value="NTF2-like_dom_sf"/>
</dbReference>
<keyword evidence="2" id="KW-1185">Reference proteome</keyword>
<sequence>MDISGDLNALFETYSKLLSEGDVEHIARLYAYPAMVVAPHARLVVQDAGQTRGYFSGGLDKYAQQGIVSSHPSVSWSDQPSRGIAVAYVNFSNHDAAGNEVNQERYLYQLVQVDGWWKISVVTPLLA</sequence>
<accession>A0A1G6HE20</accession>
<dbReference type="Gene3D" id="3.10.450.50">
    <property type="match status" value="1"/>
</dbReference>
<name>A0A1G6HE20_9ACTN</name>
<dbReference type="RefSeq" id="WP_092611963.1">
    <property type="nucleotide sequence ID" value="NZ_FMYF01000009.1"/>
</dbReference>
<organism evidence="1 2">
    <name type="scientific">Raineyella antarctica</name>
    <dbReference type="NCBI Taxonomy" id="1577474"/>
    <lineage>
        <taxon>Bacteria</taxon>
        <taxon>Bacillati</taxon>
        <taxon>Actinomycetota</taxon>
        <taxon>Actinomycetes</taxon>
        <taxon>Propionibacteriales</taxon>
        <taxon>Propionibacteriaceae</taxon>
        <taxon>Raineyella</taxon>
    </lineage>
</organism>
<evidence type="ECO:0000313" key="2">
    <source>
        <dbReference type="Proteomes" id="UP000199086"/>
    </source>
</evidence>
<dbReference type="EMBL" id="FMYF01000009">
    <property type="protein sequence ID" value="SDB92461.1"/>
    <property type="molecule type" value="Genomic_DNA"/>
</dbReference>
<dbReference type="STRING" id="1577474.GA0111570_10926"/>
<dbReference type="AlphaFoldDB" id="A0A1G6HE20"/>
<dbReference type="OrthoDB" id="4423907at2"/>
<protein>
    <submittedName>
        <fullName evidence="1">SnoaL-like domain-containing protein</fullName>
    </submittedName>
</protein>